<feature type="transmembrane region" description="Helical" evidence="7">
    <location>
        <begin position="189"/>
        <end position="213"/>
    </location>
</feature>
<feature type="transmembrane region" description="Helical" evidence="7">
    <location>
        <begin position="134"/>
        <end position="152"/>
    </location>
</feature>
<feature type="transmembrane region" description="Helical" evidence="7">
    <location>
        <begin position="233"/>
        <end position="251"/>
    </location>
</feature>
<dbReference type="GO" id="GO:0055085">
    <property type="term" value="P:transmembrane transport"/>
    <property type="evidence" value="ECO:0007669"/>
    <property type="project" value="InterPro"/>
</dbReference>
<dbReference type="PANTHER" id="PTHR30151">
    <property type="entry name" value="ALKANE SULFONATE ABC TRANSPORTER-RELATED, MEMBRANE SUBUNIT"/>
    <property type="match status" value="1"/>
</dbReference>
<dbReference type="Pfam" id="PF00528">
    <property type="entry name" value="BPD_transp_1"/>
    <property type="match status" value="1"/>
</dbReference>
<evidence type="ECO:0000256" key="4">
    <source>
        <dbReference type="ARBA" id="ARBA00022692"/>
    </source>
</evidence>
<evidence type="ECO:0000256" key="2">
    <source>
        <dbReference type="ARBA" id="ARBA00022448"/>
    </source>
</evidence>
<dbReference type="SUPFAM" id="SSF161098">
    <property type="entry name" value="MetI-like"/>
    <property type="match status" value="1"/>
</dbReference>
<dbReference type="InterPro" id="IPR035906">
    <property type="entry name" value="MetI-like_sf"/>
</dbReference>
<feature type="transmembrane region" description="Helical" evidence="7">
    <location>
        <begin position="106"/>
        <end position="128"/>
    </location>
</feature>
<organism evidence="9">
    <name type="scientific">Caldilineaceae bacterium SB0675_bin_29</name>
    <dbReference type="NCBI Taxonomy" id="2605266"/>
    <lineage>
        <taxon>Bacteria</taxon>
        <taxon>Bacillati</taxon>
        <taxon>Chloroflexota</taxon>
        <taxon>Caldilineae</taxon>
        <taxon>Caldilineales</taxon>
        <taxon>Caldilineaceae</taxon>
    </lineage>
</organism>
<reference evidence="9" key="1">
    <citation type="submission" date="2019-09" db="EMBL/GenBank/DDBJ databases">
        <title>Characterisation of the sponge microbiome using genome-centric metagenomics.</title>
        <authorList>
            <person name="Engelberts J.P."/>
            <person name="Robbins S.J."/>
            <person name="De Goeij J.M."/>
            <person name="Aranda M."/>
            <person name="Bell S.C."/>
            <person name="Webster N.S."/>
        </authorList>
    </citation>
    <scope>NUCLEOTIDE SEQUENCE</scope>
    <source>
        <strain evidence="9">SB0675_bin_29</strain>
    </source>
</reference>
<comment type="subcellular location">
    <subcellularLocation>
        <location evidence="1 7">Cell membrane</location>
        <topology evidence="1 7">Multi-pass membrane protein</topology>
    </subcellularLocation>
</comment>
<dbReference type="GO" id="GO:0005886">
    <property type="term" value="C:plasma membrane"/>
    <property type="evidence" value="ECO:0007669"/>
    <property type="project" value="UniProtKB-SubCell"/>
</dbReference>
<name>A0A6B1G556_9CHLR</name>
<comment type="similarity">
    <text evidence="7">Belongs to the binding-protein-dependent transport system permease family.</text>
</comment>
<evidence type="ECO:0000256" key="3">
    <source>
        <dbReference type="ARBA" id="ARBA00022475"/>
    </source>
</evidence>
<proteinExistence type="inferred from homology"/>
<dbReference type="Gene3D" id="1.10.3720.10">
    <property type="entry name" value="MetI-like"/>
    <property type="match status" value="1"/>
</dbReference>
<sequence>MLAIVIVSIGITNDRVQLMNDRLAYLIMFVSVPILWVLAIQITGFPSFLLPPPDMVGDVLWTERELLASHTWTTIVEALTGYAVANAIAIALSISFLYLPWMESLALPWTVIIKNVPFVTIASILIIILGDTPLPKIIIVVLITFFPILANVTKGLKSADPVLLDRMQTLDSSQWEIFTKVRWPSALPYYIAAHEIAFTGSIIGAVVAEWLFARKGLGYLIVQSMSQYRADRVWAVTIVASALAVGAYLLVKVIEKYLFRWQVEDLS</sequence>
<dbReference type="EMBL" id="VYDA01000447">
    <property type="protein sequence ID" value="MYH62526.1"/>
    <property type="molecule type" value="Genomic_DNA"/>
</dbReference>
<dbReference type="AlphaFoldDB" id="A0A6B1G556"/>
<dbReference type="InterPro" id="IPR000515">
    <property type="entry name" value="MetI-like"/>
</dbReference>
<keyword evidence="6 7" id="KW-0472">Membrane</keyword>
<feature type="domain" description="ABC transmembrane type-1" evidence="8">
    <location>
        <begin position="71"/>
        <end position="255"/>
    </location>
</feature>
<feature type="transmembrane region" description="Helical" evidence="7">
    <location>
        <begin position="79"/>
        <end position="99"/>
    </location>
</feature>
<accession>A0A6B1G556</accession>
<keyword evidence="2 7" id="KW-0813">Transport</keyword>
<evidence type="ECO:0000256" key="7">
    <source>
        <dbReference type="RuleBase" id="RU363032"/>
    </source>
</evidence>
<keyword evidence="5 7" id="KW-1133">Transmembrane helix</keyword>
<evidence type="ECO:0000259" key="8">
    <source>
        <dbReference type="PROSITE" id="PS50928"/>
    </source>
</evidence>
<protein>
    <submittedName>
        <fullName evidence="9">ABC transporter permease</fullName>
    </submittedName>
</protein>
<evidence type="ECO:0000256" key="5">
    <source>
        <dbReference type="ARBA" id="ARBA00022989"/>
    </source>
</evidence>
<comment type="caution">
    <text evidence="9">The sequence shown here is derived from an EMBL/GenBank/DDBJ whole genome shotgun (WGS) entry which is preliminary data.</text>
</comment>
<evidence type="ECO:0000256" key="1">
    <source>
        <dbReference type="ARBA" id="ARBA00004651"/>
    </source>
</evidence>
<evidence type="ECO:0000256" key="6">
    <source>
        <dbReference type="ARBA" id="ARBA00023136"/>
    </source>
</evidence>
<evidence type="ECO:0000313" key="9">
    <source>
        <dbReference type="EMBL" id="MYH62526.1"/>
    </source>
</evidence>
<dbReference type="PANTHER" id="PTHR30151:SF20">
    <property type="entry name" value="ABC TRANSPORTER PERMEASE PROTEIN HI_0355-RELATED"/>
    <property type="match status" value="1"/>
</dbReference>
<gene>
    <name evidence="9" type="ORF">F4148_12485</name>
</gene>
<dbReference type="PROSITE" id="PS50928">
    <property type="entry name" value="ABC_TM1"/>
    <property type="match status" value="1"/>
</dbReference>
<keyword evidence="3" id="KW-1003">Cell membrane</keyword>
<feature type="transmembrane region" description="Helical" evidence="7">
    <location>
        <begin position="23"/>
        <end position="45"/>
    </location>
</feature>
<keyword evidence="4 7" id="KW-0812">Transmembrane</keyword>